<dbReference type="InterPro" id="IPR007527">
    <property type="entry name" value="Znf_SWIM"/>
</dbReference>
<keyword evidence="7" id="KW-0067">ATP-binding</keyword>
<dbReference type="Gene3D" id="3.40.50.300">
    <property type="entry name" value="P-loop containing nucleotide triphosphate hydrolases"/>
    <property type="match status" value="1"/>
</dbReference>
<evidence type="ECO:0000256" key="3">
    <source>
        <dbReference type="SAM" id="MobiDB-lite"/>
    </source>
</evidence>
<keyword evidence="8" id="KW-1185">Reference proteome</keyword>
<dbReference type="RefSeq" id="WP_188523414.1">
    <property type="nucleotide sequence ID" value="NZ_BMDG01000005.1"/>
</dbReference>
<dbReference type="PROSITE" id="PS51192">
    <property type="entry name" value="HELICASE_ATP_BIND_1"/>
    <property type="match status" value="1"/>
</dbReference>
<keyword evidence="7" id="KW-0347">Helicase</keyword>
<dbReference type="InterPro" id="IPR038718">
    <property type="entry name" value="SNF2-like_sf"/>
</dbReference>
<sequence>MPASPPRLDPLAVGDVVGSAAFRRAQGYVLGGMVRSWRWDPDGLVLSAQVAGTGRLPYSCRIWLTIGEAGRYEFDTSTCTCPVRADCKHVAAVLLHVGSQDDEGAEGGPRSHPGGGPSEAEGWRGRLAPVTRGVPDGSRGSSGGVLPVALRFRLDGALGDQSPGLSVRPVVPARNGGWKVAPEASWEALATGLYAFADVRATPAPDVRRWFADLGAALAGSGGGYGRGRQVWRALGAGGRGVWSLLAEAGELGVPLVGHGPRDEVLLARSAEPRLDVGASGDGVRLTPVVTFGGPDHDATDTTPADRVGAVGDSGLYAVRTGERRTVLYLGPAPRRLGDGIRDLVALGPVDVPATDVGELFVEHLPALRAVTRVVSDGTVELPEVPRPVLVATAGFAAPDDATLAWSFEYPRPGGGEARVVAIEGAASDLLRDERAEAEIRAKAQAAVRGVPGFERFELGASGRYTGLDALDLAHAVLPALAATGDVRVDADDVPDYLHLDAAPRVVVSGAPSGDSDWLDLGITVTVAGKELPFTRLFTALARGDRRLLLVDGSWLRLDQPVLGRLRELITEATALSDRPGRPRVSTYDAPLWSELEDVADVVEVSDDWRRAAAALTSLASGEDLPAAPAVPTGVRATLRDYQVRAFEWLAFLWQHGLGGILADDMGLGKTLETLTFLAHARATAPDAAPFVVVAPASVVAGWVDEARRFTPGLRVVAMPATARTLGTSVADLAGDADVLVVSYAVFRLDFDAFDALEWSGLVLDEAQTAKNPRTRANETARALDAPFKLAITGTPLENNLMELWAMLAVVAPGLYPSMHRFRAETARLVDAAGKDDDPQVVAAGNRALGRLRRRIRTLMLRRTKEQVAPELPERQERTMHVPLTPDHRCVYDTHLQRERQRLLGLLEDFDANRVAVFRSLTVLRRLALDASLVDEGYTDVGSAKLDVLMSQLTEIAAEGHRALVFSQFTSFLALVRARCAAEGLEAVYLDGSTRRRADVIRSFKEGDAPVFLVSLKAGGVGLNLTEADYVYLLDPWWNPAAEAQAIDRTHRIGQTRSVVVTRLVAADTIEEKVMALARRKARLFDAVMDDAAGTFARTLGADDVRGLLES</sequence>
<dbReference type="InterPro" id="IPR027417">
    <property type="entry name" value="P-loop_NTPase"/>
</dbReference>
<accession>A0ABQ2B4W1</accession>
<organism evidence="7 8">
    <name type="scientific">Isoptericola cucumis</name>
    <dbReference type="NCBI Taxonomy" id="1776856"/>
    <lineage>
        <taxon>Bacteria</taxon>
        <taxon>Bacillati</taxon>
        <taxon>Actinomycetota</taxon>
        <taxon>Actinomycetes</taxon>
        <taxon>Micrococcales</taxon>
        <taxon>Promicromonosporaceae</taxon>
        <taxon>Isoptericola</taxon>
    </lineage>
</organism>
<dbReference type="PROSITE" id="PS50966">
    <property type="entry name" value="ZF_SWIM"/>
    <property type="match status" value="1"/>
</dbReference>
<dbReference type="SMART" id="SM00487">
    <property type="entry name" value="DEXDc"/>
    <property type="match status" value="1"/>
</dbReference>
<dbReference type="PROSITE" id="PS51194">
    <property type="entry name" value="HELICASE_CTER"/>
    <property type="match status" value="1"/>
</dbReference>
<dbReference type="InterPro" id="IPR000330">
    <property type="entry name" value="SNF2_N"/>
</dbReference>
<dbReference type="Pfam" id="PF00176">
    <property type="entry name" value="SNF2-rel_dom"/>
    <property type="match status" value="1"/>
</dbReference>
<keyword evidence="2" id="KW-0479">Metal-binding</keyword>
<feature type="domain" description="Helicase ATP-binding" evidence="5">
    <location>
        <begin position="651"/>
        <end position="814"/>
    </location>
</feature>
<evidence type="ECO:0000256" key="2">
    <source>
        <dbReference type="PROSITE-ProRule" id="PRU00325"/>
    </source>
</evidence>
<dbReference type="SUPFAM" id="SSF52540">
    <property type="entry name" value="P-loop containing nucleoside triphosphate hydrolases"/>
    <property type="match status" value="2"/>
</dbReference>
<dbReference type="EMBL" id="BMDG01000005">
    <property type="protein sequence ID" value="GGI07965.1"/>
    <property type="molecule type" value="Genomic_DNA"/>
</dbReference>
<keyword evidence="2" id="KW-0862">Zinc</keyword>
<dbReference type="InterPro" id="IPR001650">
    <property type="entry name" value="Helicase_C-like"/>
</dbReference>
<evidence type="ECO:0000259" key="6">
    <source>
        <dbReference type="PROSITE" id="PS51194"/>
    </source>
</evidence>
<feature type="domain" description="SWIM-type" evidence="4">
    <location>
        <begin position="64"/>
        <end position="98"/>
    </location>
</feature>
<feature type="domain" description="Helicase C-terminal" evidence="6">
    <location>
        <begin position="945"/>
        <end position="1101"/>
    </location>
</feature>
<dbReference type="Gene3D" id="3.40.50.10810">
    <property type="entry name" value="Tandem AAA-ATPase domain"/>
    <property type="match status" value="1"/>
</dbReference>
<evidence type="ECO:0000259" key="4">
    <source>
        <dbReference type="PROSITE" id="PS50966"/>
    </source>
</evidence>
<evidence type="ECO:0000313" key="8">
    <source>
        <dbReference type="Proteomes" id="UP000632535"/>
    </source>
</evidence>
<evidence type="ECO:0000259" key="5">
    <source>
        <dbReference type="PROSITE" id="PS51192"/>
    </source>
</evidence>
<keyword evidence="2" id="KW-0863">Zinc-finger</keyword>
<keyword evidence="7" id="KW-0547">Nucleotide-binding</keyword>
<dbReference type="SMART" id="SM00490">
    <property type="entry name" value="HELICc"/>
    <property type="match status" value="1"/>
</dbReference>
<evidence type="ECO:0000256" key="1">
    <source>
        <dbReference type="ARBA" id="ARBA00022801"/>
    </source>
</evidence>
<dbReference type="InterPro" id="IPR014001">
    <property type="entry name" value="Helicase_ATP-bd"/>
</dbReference>
<dbReference type="Proteomes" id="UP000632535">
    <property type="component" value="Unassembled WGS sequence"/>
</dbReference>
<dbReference type="Pfam" id="PF00271">
    <property type="entry name" value="Helicase_C"/>
    <property type="match status" value="1"/>
</dbReference>
<feature type="region of interest" description="Disordered" evidence="3">
    <location>
        <begin position="100"/>
        <end position="123"/>
    </location>
</feature>
<dbReference type="GO" id="GO:0004386">
    <property type="term" value="F:helicase activity"/>
    <property type="evidence" value="ECO:0007669"/>
    <property type="project" value="UniProtKB-KW"/>
</dbReference>
<proteinExistence type="predicted"/>
<protein>
    <submittedName>
        <fullName evidence="7">DNA helicase</fullName>
    </submittedName>
</protein>
<evidence type="ECO:0000313" key="7">
    <source>
        <dbReference type="EMBL" id="GGI07965.1"/>
    </source>
</evidence>
<name>A0ABQ2B4W1_9MICO</name>
<reference evidence="8" key="1">
    <citation type="journal article" date="2019" name="Int. J. Syst. Evol. Microbiol.">
        <title>The Global Catalogue of Microorganisms (GCM) 10K type strain sequencing project: providing services to taxonomists for standard genome sequencing and annotation.</title>
        <authorList>
            <consortium name="The Broad Institute Genomics Platform"/>
            <consortium name="The Broad Institute Genome Sequencing Center for Infectious Disease"/>
            <person name="Wu L."/>
            <person name="Ma J."/>
        </authorList>
    </citation>
    <scope>NUCLEOTIDE SEQUENCE [LARGE SCALE GENOMIC DNA]</scope>
    <source>
        <strain evidence="8">CCM 8653</strain>
    </source>
</reference>
<comment type="caution">
    <text evidence="7">The sequence shown here is derived from an EMBL/GenBank/DDBJ whole genome shotgun (WGS) entry which is preliminary data.</text>
</comment>
<dbReference type="InterPro" id="IPR049730">
    <property type="entry name" value="SNF2/RAD54-like_C"/>
</dbReference>
<dbReference type="CDD" id="cd18793">
    <property type="entry name" value="SF2_C_SNF"/>
    <property type="match status" value="1"/>
</dbReference>
<keyword evidence="1" id="KW-0378">Hydrolase</keyword>
<dbReference type="Pfam" id="PF04434">
    <property type="entry name" value="SWIM"/>
    <property type="match status" value="1"/>
</dbReference>
<gene>
    <name evidence="7" type="ORF">GCM10007368_18810</name>
</gene>
<dbReference type="PANTHER" id="PTHR10799">
    <property type="entry name" value="SNF2/RAD54 HELICASE FAMILY"/>
    <property type="match status" value="1"/>
</dbReference>